<evidence type="ECO:0000256" key="8">
    <source>
        <dbReference type="SAM" id="Phobius"/>
    </source>
</evidence>
<feature type="transmembrane region" description="Helical" evidence="8">
    <location>
        <begin position="256"/>
        <end position="273"/>
    </location>
</feature>
<feature type="transmembrane region" description="Helical" evidence="8">
    <location>
        <begin position="38"/>
        <end position="55"/>
    </location>
</feature>
<evidence type="ECO:0000256" key="4">
    <source>
        <dbReference type="ARBA" id="ARBA00022692"/>
    </source>
</evidence>
<dbReference type="InterPro" id="IPR018584">
    <property type="entry name" value="GT87"/>
</dbReference>
<protein>
    <recommendedName>
        <fullName evidence="11">DUF2029 domain-containing protein</fullName>
    </recommendedName>
</protein>
<organism evidence="9 10">
    <name type="scientific">Actomonas aquatica</name>
    <dbReference type="NCBI Taxonomy" id="2866162"/>
    <lineage>
        <taxon>Bacteria</taxon>
        <taxon>Pseudomonadati</taxon>
        <taxon>Verrucomicrobiota</taxon>
        <taxon>Opitutia</taxon>
        <taxon>Opitutales</taxon>
        <taxon>Opitutaceae</taxon>
        <taxon>Actomonas</taxon>
    </lineage>
</organism>
<feature type="transmembrane region" description="Helical" evidence="8">
    <location>
        <begin position="228"/>
        <end position="249"/>
    </location>
</feature>
<evidence type="ECO:0000256" key="2">
    <source>
        <dbReference type="ARBA" id="ARBA00022475"/>
    </source>
</evidence>
<comment type="subcellular location">
    <subcellularLocation>
        <location evidence="1">Cell membrane</location>
        <topology evidence="1">Multi-pass membrane protein</topology>
    </subcellularLocation>
</comment>
<keyword evidence="10" id="KW-1185">Reference proteome</keyword>
<reference evidence="9 10" key="2">
    <citation type="submission" date="2023-12" db="EMBL/GenBank/DDBJ databases">
        <title>Description of an unclassified Opitutus bacterium of Verrucomicrobiota.</title>
        <authorList>
            <person name="Zhang D.-F."/>
        </authorList>
    </citation>
    <scope>NUCLEOTIDE SEQUENCE [LARGE SCALE GENOMIC DNA]</scope>
    <source>
        <strain evidence="9 10">WL0086</strain>
    </source>
</reference>
<dbReference type="EMBL" id="CP139781">
    <property type="protein sequence ID" value="WRQ86932.1"/>
    <property type="molecule type" value="Genomic_DNA"/>
</dbReference>
<name>A0ABZ1C6H9_9BACT</name>
<comment type="similarity">
    <text evidence="7">Belongs to the glycosyltransferase 87 family.</text>
</comment>
<evidence type="ECO:0000313" key="9">
    <source>
        <dbReference type="EMBL" id="WRQ86932.1"/>
    </source>
</evidence>
<reference evidence="9 10" key="1">
    <citation type="submission" date="2021-08" db="EMBL/GenBank/DDBJ databases">
        <authorList>
            <person name="Zhang D."/>
            <person name="Zhang A."/>
            <person name="Wang L."/>
        </authorList>
    </citation>
    <scope>NUCLEOTIDE SEQUENCE [LARGE SCALE GENOMIC DNA]</scope>
    <source>
        <strain evidence="9 10">WL0086</strain>
    </source>
</reference>
<evidence type="ECO:0000256" key="1">
    <source>
        <dbReference type="ARBA" id="ARBA00004651"/>
    </source>
</evidence>
<proteinExistence type="inferred from homology"/>
<dbReference type="RefSeq" id="WP_221030767.1">
    <property type="nucleotide sequence ID" value="NZ_CP139781.1"/>
</dbReference>
<keyword evidence="6 8" id="KW-0472">Membrane</keyword>
<evidence type="ECO:0000313" key="10">
    <source>
        <dbReference type="Proteomes" id="UP000738431"/>
    </source>
</evidence>
<keyword evidence="2" id="KW-1003">Cell membrane</keyword>
<feature type="transmembrane region" description="Helical" evidence="8">
    <location>
        <begin position="182"/>
        <end position="202"/>
    </location>
</feature>
<gene>
    <name evidence="9" type="ORF">K1X11_019130</name>
</gene>
<evidence type="ECO:0000256" key="5">
    <source>
        <dbReference type="ARBA" id="ARBA00022989"/>
    </source>
</evidence>
<keyword evidence="3" id="KW-0808">Transferase</keyword>
<evidence type="ECO:0008006" key="11">
    <source>
        <dbReference type="Google" id="ProtNLM"/>
    </source>
</evidence>
<feature type="transmembrane region" description="Helical" evidence="8">
    <location>
        <begin position="150"/>
        <end position="175"/>
    </location>
</feature>
<keyword evidence="4 8" id="KW-0812">Transmembrane</keyword>
<dbReference type="Proteomes" id="UP000738431">
    <property type="component" value="Chromosome"/>
</dbReference>
<feature type="transmembrane region" description="Helical" evidence="8">
    <location>
        <begin position="62"/>
        <end position="84"/>
    </location>
</feature>
<dbReference type="Pfam" id="PF09594">
    <property type="entry name" value="GT87"/>
    <property type="match status" value="1"/>
</dbReference>
<evidence type="ECO:0000256" key="7">
    <source>
        <dbReference type="ARBA" id="ARBA00024033"/>
    </source>
</evidence>
<feature type="transmembrane region" description="Helical" evidence="8">
    <location>
        <begin position="308"/>
        <end position="328"/>
    </location>
</feature>
<keyword evidence="5 8" id="KW-1133">Transmembrane helix</keyword>
<feature type="transmembrane region" description="Helical" evidence="8">
    <location>
        <begin position="340"/>
        <end position="362"/>
    </location>
</feature>
<sequence>MTKPAGRDAVLWAAGGLVAGAVAWLAWRAEAPDARSWLAVVHAVGWLAIGAVVWRGRESRRAWWIVAGLGLLFRLLGVGTAPSWEDDYHRYLWDGYVTVTKGDPYAEPPLAGFQAEREVPEAVAEALDGINNPDIPTIYGPVSQGLFAGAAWLVPGSFLTLKLGLILVEMLGWIVLRRHLRWSAWVLVWWCPLAVTEIGFAGHPEALGVGLTAIALAAWGEGRGGRSALAMAAATAVKPFGAVLAPFLAWRFGWRAVVVGLGGWMLCYLPFWLQGSVGEWPAVRAMSQTFEYNSTGFAVLAGVMPDAVARRVAGLLAVVAAMLFFWRWSRGDRAALPPGAAILGVALLLSPVVNPWYALWLLPWLALRPTGWGVGVLIAVPLAYTHGWGGTMGAGVDYTHPWWTRPLEVVVVIGGAVAFKKLKS</sequence>
<evidence type="ECO:0000256" key="6">
    <source>
        <dbReference type="ARBA" id="ARBA00023136"/>
    </source>
</evidence>
<accession>A0ABZ1C6H9</accession>
<evidence type="ECO:0000256" key="3">
    <source>
        <dbReference type="ARBA" id="ARBA00022679"/>
    </source>
</evidence>